<dbReference type="SUPFAM" id="SSF55729">
    <property type="entry name" value="Acyl-CoA N-acyltransferases (Nat)"/>
    <property type="match status" value="1"/>
</dbReference>
<feature type="domain" description="N-acetyltransferase" evidence="3">
    <location>
        <begin position="2"/>
        <end position="168"/>
    </location>
</feature>
<dbReference type="EMBL" id="JAEUWV010000007">
    <property type="protein sequence ID" value="MCO6394627.1"/>
    <property type="molecule type" value="Genomic_DNA"/>
</dbReference>
<keyword evidence="2" id="KW-0012">Acyltransferase</keyword>
<keyword evidence="1" id="KW-0808">Transferase</keyword>
<keyword evidence="5" id="KW-1185">Reference proteome</keyword>
<dbReference type="PROSITE" id="PS51186">
    <property type="entry name" value="GNAT"/>
    <property type="match status" value="1"/>
</dbReference>
<accession>A0AAW5HUS3</accession>
<name>A0AAW5HUS3_9CORY</name>
<dbReference type="InterPro" id="IPR000182">
    <property type="entry name" value="GNAT_dom"/>
</dbReference>
<dbReference type="CDD" id="cd04301">
    <property type="entry name" value="NAT_SF"/>
    <property type="match status" value="1"/>
</dbReference>
<evidence type="ECO:0000259" key="3">
    <source>
        <dbReference type="PROSITE" id="PS51186"/>
    </source>
</evidence>
<evidence type="ECO:0000313" key="4">
    <source>
        <dbReference type="EMBL" id="MCO6394627.1"/>
    </source>
</evidence>
<evidence type="ECO:0000256" key="1">
    <source>
        <dbReference type="ARBA" id="ARBA00022679"/>
    </source>
</evidence>
<dbReference type="RefSeq" id="WP_071573893.1">
    <property type="nucleotide sequence ID" value="NZ_JAEUWV010000007.1"/>
</dbReference>
<dbReference type="PANTHER" id="PTHR43877">
    <property type="entry name" value="AMINOALKYLPHOSPHONATE N-ACETYLTRANSFERASE-RELATED-RELATED"/>
    <property type="match status" value="1"/>
</dbReference>
<evidence type="ECO:0000313" key="5">
    <source>
        <dbReference type="Proteomes" id="UP001205920"/>
    </source>
</evidence>
<reference evidence="4 5" key="1">
    <citation type="submission" date="2021-01" db="EMBL/GenBank/DDBJ databases">
        <title>Identification and Characterization of Corynebacterium sp.</title>
        <authorList>
            <person name="Luo Q."/>
            <person name="Qu P."/>
            <person name="Chen Q."/>
        </authorList>
    </citation>
    <scope>NUCLEOTIDE SEQUENCE [LARGE SCALE GENOMIC DNA]</scope>
    <source>
        <strain evidence="4 5">MC-18</strain>
    </source>
</reference>
<proteinExistence type="predicted"/>
<dbReference type="AlphaFoldDB" id="A0AAW5HUS3"/>
<organism evidence="4 5">
    <name type="scientific">Corynebacterium lipophilum</name>
    <dbReference type="NCBI Taxonomy" id="2804918"/>
    <lineage>
        <taxon>Bacteria</taxon>
        <taxon>Bacillati</taxon>
        <taxon>Actinomycetota</taxon>
        <taxon>Actinomycetes</taxon>
        <taxon>Mycobacteriales</taxon>
        <taxon>Corynebacteriaceae</taxon>
        <taxon>Corynebacterium</taxon>
    </lineage>
</organism>
<comment type="caution">
    <text evidence="4">The sequence shown here is derived from an EMBL/GenBank/DDBJ whole genome shotgun (WGS) entry which is preliminary data.</text>
</comment>
<evidence type="ECO:0000256" key="2">
    <source>
        <dbReference type="ARBA" id="ARBA00023315"/>
    </source>
</evidence>
<dbReference type="Proteomes" id="UP001205920">
    <property type="component" value="Unassembled WGS sequence"/>
</dbReference>
<dbReference type="InterPro" id="IPR050832">
    <property type="entry name" value="Bact_Acetyltransf"/>
</dbReference>
<dbReference type="Gene3D" id="3.40.630.30">
    <property type="match status" value="1"/>
</dbReference>
<dbReference type="Pfam" id="PF00583">
    <property type="entry name" value="Acetyltransf_1"/>
    <property type="match status" value="1"/>
</dbReference>
<gene>
    <name evidence="4" type="ORF">JMN37_06510</name>
</gene>
<dbReference type="GO" id="GO:0016747">
    <property type="term" value="F:acyltransferase activity, transferring groups other than amino-acyl groups"/>
    <property type="evidence" value="ECO:0007669"/>
    <property type="project" value="InterPro"/>
</dbReference>
<protein>
    <submittedName>
        <fullName evidence="4">GNAT family N-acetyltransferase</fullName>
    </submittedName>
</protein>
<sequence length="171" mass="19334">MPTIRRARPDDAEALVELSIATFTQTFGHLYDPADLAAFLNEAYNLQKHKTLLADPDHATWLVEDNGALVGYALAGPCSLPHPDVLPEDRELKRLYLLADHQQSGLGSTLIELVLDWIGPRTAWLGVWSQNFGAQRFYHRYGFSKAGEYFFKVGNHRDHEFIYRRPAPSAP</sequence>
<dbReference type="InterPro" id="IPR016181">
    <property type="entry name" value="Acyl_CoA_acyltransferase"/>
</dbReference>